<dbReference type="STRING" id="1314790.A0A1Y1YB01"/>
<dbReference type="AlphaFoldDB" id="A0A1Y1YB01"/>
<evidence type="ECO:0000313" key="5">
    <source>
        <dbReference type="EMBL" id="ORX94946.1"/>
    </source>
</evidence>
<protein>
    <submittedName>
        <fullName evidence="5">TPR-like protein</fullName>
    </submittedName>
</protein>
<keyword evidence="2" id="KW-0813">Transport</keyword>
<sequence length="402" mass="45562">MLLLISLLLVLVFYLFYVTKPSPDSFRTFITQRYSQLQEEGGKASYGAIWIKNFAAQAKAKARGQRSSLDFTWKNYQLFSVVKLKDGSAIYLGYLNRWSLISEASEVKVTPAPVAGSSRNDGLDYSRLGSDARDKAKDALSKKKYVSDSVSCFPDKEAGSRFQEAGEAFMKIGDDLSTREAAICFEEAYNAYKHTKYSDKALQALKDAATVFDSTKKDPNRTGKLYEKIGEYYEKANAGKQKKTELVMAFGCLQESYRVVSNGKHFFKYSLIHQAELAAQIGHYDEAIPWFEELCKLSVDDPMLTYKVRGFLFQACICMVALEEWTRVSIAYKEYGLTYPSFLDSDEYRLINSLVEATLRFDTNHFTEAYKQYHNVMPLPNWMLAVLSRAATAVQYLDGSST</sequence>
<dbReference type="GO" id="GO:0019905">
    <property type="term" value="F:syntaxin binding"/>
    <property type="evidence" value="ECO:0007669"/>
    <property type="project" value="TreeGrafter"/>
</dbReference>
<gene>
    <name evidence="5" type="ORF">K493DRAFT_301750</name>
</gene>
<evidence type="ECO:0000256" key="2">
    <source>
        <dbReference type="ARBA" id="ARBA00022448"/>
    </source>
</evidence>
<dbReference type="GO" id="GO:0006886">
    <property type="term" value="P:intracellular protein transport"/>
    <property type="evidence" value="ECO:0007669"/>
    <property type="project" value="InterPro"/>
</dbReference>
<evidence type="ECO:0000256" key="3">
    <source>
        <dbReference type="ARBA" id="ARBA00022927"/>
    </source>
</evidence>
<keyword evidence="6" id="KW-1185">Reference proteome</keyword>
<evidence type="ECO:0000256" key="4">
    <source>
        <dbReference type="SAM" id="SignalP"/>
    </source>
</evidence>
<dbReference type="GO" id="GO:0035494">
    <property type="term" value="P:SNARE complex disassembly"/>
    <property type="evidence" value="ECO:0007669"/>
    <property type="project" value="TreeGrafter"/>
</dbReference>
<proteinExistence type="inferred from homology"/>
<organism evidence="5 6">
    <name type="scientific">Basidiobolus meristosporus CBS 931.73</name>
    <dbReference type="NCBI Taxonomy" id="1314790"/>
    <lineage>
        <taxon>Eukaryota</taxon>
        <taxon>Fungi</taxon>
        <taxon>Fungi incertae sedis</taxon>
        <taxon>Zoopagomycota</taxon>
        <taxon>Entomophthoromycotina</taxon>
        <taxon>Basidiobolomycetes</taxon>
        <taxon>Basidiobolales</taxon>
        <taxon>Basidiobolaceae</taxon>
        <taxon>Basidiobolus</taxon>
    </lineage>
</organism>
<reference evidence="5 6" key="1">
    <citation type="submission" date="2016-07" db="EMBL/GenBank/DDBJ databases">
        <title>Pervasive Adenine N6-methylation of Active Genes in Fungi.</title>
        <authorList>
            <consortium name="DOE Joint Genome Institute"/>
            <person name="Mondo S.J."/>
            <person name="Dannebaum R.O."/>
            <person name="Kuo R.C."/>
            <person name="Labutti K."/>
            <person name="Haridas S."/>
            <person name="Kuo A."/>
            <person name="Salamov A."/>
            <person name="Ahrendt S.R."/>
            <person name="Lipzen A."/>
            <person name="Sullivan W."/>
            <person name="Andreopoulos W.B."/>
            <person name="Clum A."/>
            <person name="Lindquist E."/>
            <person name="Daum C."/>
            <person name="Ramamoorthy G.K."/>
            <person name="Gryganskyi A."/>
            <person name="Culley D."/>
            <person name="Magnuson J.K."/>
            <person name="James T.Y."/>
            <person name="O'Malley M.A."/>
            <person name="Stajich J.E."/>
            <person name="Spatafora J.W."/>
            <person name="Visel A."/>
            <person name="Grigoriev I.V."/>
        </authorList>
    </citation>
    <scope>NUCLEOTIDE SEQUENCE [LARGE SCALE GENOMIC DNA]</scope>
    <source>
        <strain evidence="5 6">CBS 931.73</strain>
    </source>
</reference>
<feature type="signal peptide" evidence="4">
    <location>
        <begin position="1"/>
        <end position="21"/>
    </location>
</feature>
<comment type="caution">
    <text evidence="5">The sequence shown here is derived from an EMBL/GenBank/DDBJ whole genome shotgun (WGS) entry which is preliminary data.</text>
</comment>
<evidence type="ECO:0000256" key="1">
    <source>
        <dbReference type="ARBA" id="ARBA00010050"/>
    </source>
</evidence>
<dbReference type="PANTHER" id="PTHR13768">
    <property type="entry name" value="SOLUBLE NSF ATTACHMENT PROTEIN SNAP"/>
    <property type="match status" value="1"/>
</dbReference>
<dbReference type="GO" id="GO:0005774">
    <property type="term" value="C:vacuolar membrane"/>
    <property type="evidence" value="ECO:0007669"/>
    <property type="project" value="TreeGrafter"/>
</dbReference>
<dbReference type="Gene3D" id="1.25.40.10">
    <property type="entry name" value="Tetratricopeptide repeat domain"/>
    <property type="match status" value="1"/>
</dbReference>
<dbReference type="OrthoDB" id="9984275at2759"/>
<dbReference type="EMBL" id="MCFE01000191">
    <property type="protein sequence ID" value="ORX94946.1"/>
    <property type="molecule type" value="Genomic_DNA"/>
</dbReference>
<dbReference type="SUPFAM" id="SSF48452">
    <property type="entry name" value="TPR-like"/>
    <property type="match status" value="1"/>
</dbReference>
<keyword evidence="4" id="KW-0732">Signal</keyword>
<comment type="similarity">
    <text evidence="1">Belongs to the SNAP family.</text>
</comment>
<dbReference type="InParanoid" id="A0A1Y1YB01"/>
<dbReference type="Proteomes" id="UP000193498">
    <property type="component" value="Unassembled WGS sequence"/>
</dbReference>
<feature type="chain" id="PRO_5013390742" evidence="4">
    <location>
        <begin position="22"/>
        <end position="402"/>
    </location>
</feature>
<dbReference type="InterPro" id="IPR011990">
    <property type="entry name" value="TPR-like_helical_dom_sf"/>
</dbReference>
<dbReference type="Pfam" id="PF14938">
    <property type="entry name" value="SNAP"/>
    <property type="match status" value="1"/>
</dbReference>
<name>A0A1Y1YB01_9FUNG</name>
<dbReference type="InterPro" id="IPR000744">
    <property type="entry name" value="NSF_attach"/>
</dbReference>
<keyword evidence="3" id="KW-0653">Protein transport</keyword>
<dbReference type="GO" id="GO:0031201">
    <property type="term" value="C:SNARE complex"/>
    <property type="evidence" value="ECO:0007669"/>
    <property type="project" value="TreeGrafter"/>
</dbReference>
<dbReference type="GO" id="GO:0005483">
    <property type="term" value="F:soluble NSF attachment protein activity"/>
    <property type="evidence" value="ECO:0007669"/>
    <property type="project" value="TreeGrafter"/>
</dbReference>
<accession>A0A1Y1YB01</accession>
<evidence type="ECO:0000313" key="6">
    <source>
        <dbReference type="Proteomes" id="UP000193498"/>
    </source>
</evidence>
<dbReference type="PANTHER" id="PTHR13768:SF8">
    <property type="entry name" value="ALPHA-SOLUBLE NSF ATTACHMENT PROTEIN"/>
    <property type="match status" value="1"/>
</dbReference>